<reference evidence="4" key="2">
    <citation type="submission" date="2020-09" db="EMBL/GenBank/DDBJ databases">
        <authorList>
            <person name="Sun Q."/>
            <person name="Zhou Y."/>
        </authorList>
    </citation>
    <scope>NUCLEOTIDE SEQUENCE</scope>
    <source>
        <strain evidence="4">CGMCC 1.12919</strain>
    </source>
</reference>
<comment type="pathway">
    <text evidence="1">Bacterial outer membrane biogenesis; LPS O-antigen biosynthesis.</text>
</comment>
<dbReference type="Gene3D" id="3.40.50.720">
    <property type="entry name" value="NAD(P)-binding Rossmann-like Domain"/>
    <property type="match status" value="1"/>
</dbReference>
<name>A0A916U181_9HYPH</name>
<evidence type="ECO:0000256" key="1">
    <source>
        <dbReference type="ARBA" id="ARBA00005125"/>
    </source>
</evidence>
<accession>A0A916U181</accession>
<evidence type="ECO:0000313" key="5">
    <source>
        <dbReference type="Proteomes" id="UP000637002"/>
    </source>
</evidence>
<evidence type="ECO:0000259" key="3">
    <source>
        <dbReference type="Pfam" id="PF01370"/>
    </source>
</evidence>
<evidence type="ECO:0000256" key="2">
    <source>
        <dbReference type="ARBA" id="ARBA00007637"/>
    </source>
</evidence>
<organism evidence="4 5">
    <name type="scientific">Chelatococcus reniformis</name>
    <dbReference type="NCBI Taxonomy" id="1494448"/>
    <lineage>
        <taxon>Bacteria</taxon>
        <taxon>Pseudomonadati</taxon>
        <taxon>Pseudomonadota</taxon>
        <taxon>Alphaproteobacteria</taxon>
        <taxon>Hyphomicrobiales</taxon>
        <taxon>Chelatococcaceae</taxon>
        <taxon>Chelatococcus</taxon>
    </lineage>
</organism>
<proteinExistence type="inferred from homology"/>
<dbReference type="Pfam" id="PF01370">
    <property type="entry name" value="Epimerase"/>
    <property type="match status" value="1"/>
</dbReference>
<dbReference type="Proteomes" id="UP000637002">
    <property type="component" value="Unassembled WGS sequence"/>
</dbReference>
<dbReference type="PANTHER" id="PTHR43000">
    <property type="entry name" value="DTDP-D-GLUCOSE 4,6-DEHYDRATASE-RELATED"/>
    <property type="match status" value="1"/>
</dbReference>
<sequence>MARRILITGSVGFVGRHLLRALSAMLPPGDEVIATALAPLPPDLPCRQLDVGDAAAVRAALRELRPTHTVHLAGLASPPEAARRPGAAWQVNVAGTINVAESVAAEAPGGMLLCVSTAEVYGRSFLAGRPLDEAALLDPATVYARSKAAAEAAARDILAEHGRLVIVRPFNHTGPGQDERFVVPAFAAQVARIRLGLATPVLNVGNLSAERDFLDVRDVVRAYGEIILGSDALPAVATFNVASGQLRRIGSILDDLRDAAGCAFEVRHDPERQRPSEIPRMAGDGAALSRALGWRPQIDWRDTVGAILDDWTRRLAHERAADGTGPPAAPARGA</sequence>
<keyword evidence="5" id="KW-1185">Reference proteome</keyword>
<dbReference type="InterPro" id="IPR001509">
    <property type="entry name" value="Epimerase_deHydtase"/>
</dbReference>
<dbReference type="EMBL" id="BMGG01000002">
    <property type="protein sequence ID" value="GGC56588.1"/>
    <property type="molecule type" value="Genomic_DNA"/>
</dbReference>
<comment type="caution">
    <text evidence="4">The sequence shown here is derived from an EMBL/GenBank/DDBJ whole genome shotgun (WGS) entry which is preliminary data.</text>
</comment>
<feature type="domain" description="NAD-dependent epimerase/dehydratase" evidence="3">
    <location>
        <begin position="5"/>
        <end position="241"/>
    </location>
</feature>
<protein>
    <submittedName>
        <fullName evidence="4">GDP-6-deoxy-D-lyxo-4-hexulose reductase</fullName>
    </submittedName>
</protein>
<dbReference type="AlphaFoldDB" id="A0A916U181"/>
<gene>
    <name evidence="4" type="ORF">GCM10010994_14390</name>
</gene>
<reference evidence="4" key="1">
    <citation type="journal article" date="2014" name="Int. J. Syst. Evol. Microbiol.">
        <title>Complete genome sequence of Corynebacterium casei LMG S-19264T (=DSM 44701T), isolated from a smear-ripened cheese.</title>
        <authorList>
            <consortium name="US DOE Joint Genome Institute (JGI-PGF)"/>
            <person name="Walter F."/>
            <person name="Albersmeier A."/>
            <person name="Kalinowski J."/>
            <person name="Ruckert C."/>
        </authorList>
    </citation>
    <scope>NUCLEOTIDE SEQUENCE</scope>
    <source>
        <strain evidence="4">CGMCC 1.12919</strain>
    </source>
</reference>
<dbReference type="SUPFAM" id="SSF51735">
    <property type="entry name" value="NAD(P)-binding Rossmann-fold domains"/>
    <property type="match status" value="1"/>
</dbReference>
<comment type="similarity">
    <text evidence="2">Belongs to the NAD(P)-dependent epimerase/dehydratase family.</text>
</comment>
<dbReference type="Gene3D" id="3.90.25.10">
    <property type="entry name" value="UDP-galactose 4-epimerase, domain 1"/>
    <property type="match status" value="1"/>
</dbReference>
<dbReference type="InterPro" id="IPR036291">
    <property type="entry name" value="NAD(P)-bd_dom_sf"/>
</dbReference>
<evidence type="ECO:0000313" key="4">
    <source>
        <dbReference type="EMBL" id="GGC56588.1"/>
    </source>
</evidence>
<dbReference type="RefSeq" id="WP_188608446.1">
    <property type="nucleotide sequence ID" value="NZ_BMGG01000002.1"/>
</dbReference>